<proteinExistence type="predicted"/>
<protein>
    <submittedName>
        <fullName evidence="2">Uncharacterized protein</fullName>
    </submittedName>
</protein>
<evidence type="ECO:0000313" key="2">
    <source>
        <dbReference type="EMBL" id="KAF9741727.1"/>
    </source>
</evidence>
<evidence type="ECO:0000313" key="3">
    <source>
        <dbReference type="Proteomes" id="UP000756921"/>
    </source>
</evidence>
<evidence type="ECO:0000256" key="1">
    <source>
        <dbReference type="SAM" id="MobiDB-lite"/>
    </source>
</evidence>
<reference evidence="2" key="1">
    <citation type="journal article" date="2020" name="Mol. Plant Microbe Interact.">
        <title>Genome Sequence of the Biocontrol Agent Coniothyrium minitans strain Conio (IMI 134523).</title>
        <authorList>
            <person name="Patel D."/>
            <person name="Shittu T.A."/>
            <person name="Baroncelli R."/>
            <person name="Muthumeenakshi S."/>
            <person name="Osborne T.H."/>
            <person name="Janganan T.K."/>
            <person name="Sreenivasaprasad S."/>
        </authorList>
    </citation>
    <scope>NUCLEOTIDE SEQUENCE</scope>
    <source>
        <strain evidence="2">Conio</strain>
    </source>
</reference>
<feature type="region of interest" description="Disordered" evidence="1">
    <location>
        <begin position="250"/>
        <end position="281"/>
    </location>
</feature>
<organism evidence="2 3">
    <name type="scientific">Paraphaeosphaeria minitans</name>
    <dbReference type="NCBI Taxonomy" id="565426"/>
    <lineage>
        <taxon>Eukaryota</taxon>
        <taxon>Fungi</taxon>
        <taxon>Dikarya</taxon>
        <taxon>Ascomycota</taxon>
        <taxon>Pezizomycotina</taxon>
        <taxon>Dothideomycetes</taxon>
        <taxon>Pleosporomycetidae</taxon>
        <taxon>Pleosporales</taxon>
        <taxon>Massarineae</taxon>
        <taxon>Didymosphaeriaceae</taxon>
        <taxon>Paraphaeosphaeria</taxon>
    </lineage>
</organism>
<dbReference type="OrthoDB" id="3779456at2759"/>
<dbReference type="EMBL" id="WJXW01000001">
    <property type="protein sequence ID" value="KAF9741727.1"/>
    <property type="molecule type" value="Genomic_DNA"/>
</dbReference>
<name>A0A9P6KWQ6_9PLEO</name>
<feature type="compositionally biased region" description="Basic and acidic residues" evidence="1">
    <location>
        <begin position="260"/>
        <end position="277"/>
    </location>
</feature>
<accession>A0A9P6KWQ6</accession>
<gene>
    <name evidence="2" type="ORF">PMIN01_01266</name>
</gene>
<keyword evidence="3" id="KW-1185">Reference proteome</keyword>
<sequence length="316" mass="36280">MSRHPQLLQPNHEQHVLEIRQLSLRDRQSLNTDPAVKLFDGGEYIMHLPRKLFLAATTNPLLIDDRSEILLPPNTGREAILSIGFHLLALTTSPRPFKLRSKNNLEEDLRILEAARLLHLEPYVAHIHNWYWWKLRNRPIDAADVHIVLKVALNSQDPFVRLVGEKIAAIIRDGTADGVEKLNEYVAGQPYLNSIVAREDKRYYATMENQAHKAKRIARQGARTESKVQLDQALVEDDGHLSGPVERRLRDASAEQIKSAQKDSARWEERRKEEAELGRSLQKKMRLGKKVAVLTRAEARHYERTKGKRCPYKISG</sequence>
<dbReference type="AlphaFoldDB" id="A0A9P6KWQ6"/>
<dbReference type="Proteomes" id="UP000756921">
    <property type="component" value="Unassembled WGS sequence"/>
</dbReference>
<comment type="caution">
    <text evidence="2">The sequence shown here is derived from an EMBL/GenBank/DDBJ whole genome shotgun (WGS) entry which is preliminary data.</text>
</comment>